<protein>
    <submittedName>
        <fullName evidence="5">AraC family transcriptional regulator</fullName>
    </submittedName>
    <submittedName>
        <fullName evidence="6">Transcriptional activator FtrA</fullName>
    </submittedName>
</protein>
<dbReference type="SMART" id="SM00871">
    <property type="entry name" value="AraC_E_bind"/>
    <property type="match status" value="1"/>
</dbReference>
<evidence type="ECO:0000256" key="1">
    <source>
        <dbReference type="ARBA" id="ARBA00023015"/>
    </source>
</evidence>
<evidence type="ECO:0000259" key="4">
    <source>
        <dbReference type="PROSITE" id="PS01124"/>
    </source>
</evidence>
<dbReference type="SUPFAM" id="SSF46689">
    <property type="entry name" value="Homeodomain-like"/>
    <property type="match status" value="2"/>
</dbReference>
<dbReference type="SUPFAM" id="SSF55136">
    <property type="entry name" value="Probable bacterial effector-binding domain"/>
    <property type="match status" value="1"/>
</dbReference>
<name>A0A0J6BY35_9BORD</name>
<dbReference type="InterPro" id="IPR011256">
    <property type="entry name" value="Reg_factor_effector_dom_sf"/>
</dbReference>
<accession>A0A0M7EER3</accession>
<dbReference type="InterPro" id="IPR018062">
    <property type="entry name" value="HTH_AraC-typ_CS"/>
</dbReference>
<dbReference type="Pfam" id="PF06445">
    <property type="entry name" value="GyrI-like"/>
    <property type="match status" value="1"/>
</dbReference>
<reference evidence="5 8" key="2">
    <citation type="submission" date="2016-07" db="EMBL/GenBank/DDBJ databases">
        <title>Complete genome sequences of Bordetella pseudohinzii.</title>
        <authorList>
            <person name="Spilker T."/>
            <person name="Darrah R."/>
            <person name="LiPuma J.J."/>
        </authorList>
    </citation>
    <scope>NUCLEOTIDE SEQUENCE [LARGE SCALE GENOMIC DNA]</scope>
    <source>
        <strain evidence="5 8">HI4681</strain>
    </source>
</reference>
<dbReference type="InterPro" id="IPR050908">
    <property type="entry name" value="SmbC-like"/>
</dbReference>
<dbReference type="PROSITE" id="PS01124">
    <property type="entry name" value="HTH_ARAC_FAMILY_2"/>
    <property type="match status" value="1"/>
</dbReference>
<evidence type="ECO:0000313" key="5">
    <source>
        <dbReference type="EMBL" id="ANY14430.1"/>
    </source>
</evidence>
<evidence type="ECO:0000313" key="6">
    <source>
        <dbReference type="EMBL" id="CUI65530.1"/>
    </source>
</evidence>
<dbReference type="Gene3D" id="3.20.80.10">
    <property type="entry name" value="Regulatory factor, effector binding domain"/>
    <property type="match status" value="1"/>
</dbReference>
<gene>
    <name evidence="6" type="primary">tetD</name>
    <name evidence="5" type="ORF">BBN53_00120</name>
    <name evidence="6" type="ORF">ERS370011_01629</name>
</gene>
<dbReference type="AlphaFoldDB" id="A0A0J6BY35"/>
<dbReference type="Gene3D" id="1.10.10.60">
    <property type="entry name" value="Homeodomain-like"/>
    <property type="match status" value="2"/>
</dbReference>
<dbReference type="EMBL" id="CYTV01000003">
    <property type="protein sequence ID" value="CUI65530.1"/>
    <property type="molecule type" value="Genomic_DNA"/>
</dbReference>
<dbReference type="Proteomes" id="UP000053096">
    <property type="component" value="Unassembled WGS sequence"/>
</dbReference>
<dbReference type="GO" id="GO:0043565">
    <property type="term" value="F:sequence-specific DNA binding"/>
    <property type="evidence" value="ECO:0007669"/>
    <property type="project" value="InterPro"/>
</dbReference>
<dbReference type="Pfam" id="PF12833">
    <property type="entry name" value="HTH_18"/>
    <property type="match status" value="1"/>
</dbReference>
<dbReference type="Proteomes" id="UP000092950">
    <property type="component" value="Chromosome"/>
</dbReference>
<evidence type="ECO:0000256" key="3">
    <source>
        <dbReference type="ARBA" id="ARBA00023163"/>
    </source>
</evidence>
<dbReference type="GO" id="GO:0003700">
    <property type="term" value="F:DNA-binding transcription factor activity"/>
    <property type="evidence" value="ECO:0007669"/>
    <property type="project" value="InterPro"/>
</dbReference>
<keyword evidence="8" id="KW-1185">Reference proteome</keyword>
<dbReference type="PANTHER" id="PTHR40055:SF1">
    <property type="entry name" value="TRANSCRIPTIONAL REGULATOR YGIV-RELATED"/>
    <property type="match status" value="1"/>
</dbReference>
<organism evidence="6 7">
    <name type="scientific">Bordetella pseudohinzii</name>
    <dbReference type="NCBI Taxonomy" id="1331258"/>
    <lineage>
        <taxon>Bacteria</taxon>
        <taxon>Pseudomonadati</taxon>
        <taxon>Pseudomonadota</taxon>
        <taxon>Betaproteobacteria</taxon>
        <taxon>Burkholderiales</taxon>
        <taxon>Alcaligenaceae</taxon>
        <taxon>Bordetella</taxon>
    </lineage>
</organism>
<reference evidence="6 7" key="1">
    <citation type="submission" date="2015-09" db="EMBL/GenBank/DDBJ databases">
        <authorList>
            <person name="Jackson K.R."/>
            <person name="Lunt B.L."/>
            <person name="Fisher J.N.B."/>
            <person name="Gardner A.V."/>
            <person name="Bailey M.E."/>
            <person name="Deus L.M."/>
            <person name="Earl A.S."/>
            <person name="Gibby P.D."/>
            <person name="Hartmann K.A."/>
            <person name="Liu J.E."/>
            <person name="Manci A.M."/>
            <person name="Nielsen D.A."/>
            <person name="Solomon M.B."/>
            <person name="Breakwell D.P."/>
            <person name="Burnett S.H."/>
            <person name="Grose J.H."/>
        </authorList>
    </citation>
    <scope>NUCLEOTIDE SEQUENCE [LARGE SCALE GENOMIC DNA]</scope>
    <source>
        <strain evidence="6 7">2789STDY5608636</strain>
    </source>
</reference>
<evidence type="ECO:0000256" key="2">
    <source>
        <dbReference type="ARBA" id="ARBA00023125"/>
    </source>
</evidence>
<dbReference type="InterPro" id="IPR009057">
    <property type="entry name" value="Homeodomain-like_sf"/>
</dbReference>
<dbReference type="PRINTS" id="PR00032">
    <property type="entry name" value="HTHARAC"/>
</dbReference>
<dbReference type="PANTHER" id="PTHR40055">
    <property type="entry name" value="TRANSCRIPTIONAL REGULATOR YGIV-RELATED"/>
    <property type="match status" value="1"/>
</dbReference>
<dbReference type="SMART" id="SM00342">
    <property type="entry name" value="HTH_ARAC"/>
    <property type="match status" value="1"/>
</dbReference>
<evidence type="ECO:0000313" key="7">
    <source>
        <dbReference type="Proteomes" id="UP000053096"/>
    </source>
</evidence>
<keyword evidence="1" id="KW-0805">Transcription regulation</keyword>
<dbReference type="EMBL" id="CP016440">
    <property type="protein sequence ID" value="ANY14430.1"/>
    <property type="molecule type" value="Genomic_DNA"/>
</dbReference>
<keyword evidence="2" id="KW-0238">DNA-binding</keyword>
<accession>A0A0J6BY35</accession>
<evidence type="ECO:0000313" key="8">
    <source>
        <dbReference type="Proteomes" id="UP000092950"/>
    </source>
</evidence>
<proteinExistence type="predicted"/>
<feature type="domain" description="HTH araC/xylS-type" evidence="4">
    <location>
        <begin position="14"/>
        <end position="112"/>
    </location>
</feature>
<dbReference type="RefSeq" id="WP_043210723.1">
    <property type="nucleotide sequence ID" value="NZ_CAJGUP010000223.1"/>
</dbReference>
<dbReference type="PROSITE" id="PS00041">
    <property type="entry name" value="HTH_ARAC_FAMILY_1"/>
    <property type="match status" value="1"/>
</dbReference>
<dbReference type="KEGG" id="bpdz:BBN53_00120"/>
<dbReference type="InterPro" id="IPR010499">
    <property type="entry name" value="AraC_E-bd"/>
</dbReference>
<dbReference type="InterPro" id="IPR020449">
    <property type="entry name" value="Tscrpt_reg_AraC-type_HTH"/>
</dbReference>
<keyword evidence="3" id="KW-0804">Transcription</keyword>
<dbReference type="OrthoDB" id="282744at2"/>
<dbReference type="InterPro" id="IPR029442">
    <property type="entry name" value="GyrI-like"/>
</dbReference>
<sequence length="279" mass="31042">MKPTTRAQYAARLEPVLQWLARHPQASPDLHQLADLACLSPYHFHRVYRAMMGETVSDTAQRMRMQRAAVELTRGQDDLTRVARRAGYQSLASFSRAFGASYGVPPGRYRAQRLLQRSSKEPAMYTVHIRPCPALTLAALAHQGDYQRIGESFDRLAMLAVGQGLLGEAPGPWIGVYYDDPQQVAAERLRSHAGVALAAGRGVAAPLETLAIPAMTCAVLEYVGPYSEIDHAYNWMFSAWLPDSGREPHDFPMFEEYVNDPRTTPAAELLTRIHLPLRG</sequence>
<dbReference type="InterPro" id="IPR018060">
    <property type="entry name" value="HTH_AraC"/>
</dbReference>